<keyword evidence="3" id="KW-0238">DNA-binding</keyword>
<evidence type="ECO:0000256" key="1">
    <source>
        <dbReference type="ARBA" id="ARBA00008857"/>
    </source>
</evidence>
<dbReference type="InterPro" id="IPR011010">
    <property type="entry name" value="DNA_brk_join_enz"/>
</dbReference>
<keyword evidence="2" id="KW-0229">DNA integration</keyword>
<evidence type="ECO:0000256" key="2">
    <source>
        <dbReference type="ARBA" id="ARBA00022908"/>
    </source>
</evidence>
<proteinExistence type="inferred from homology"/>
<dbReference type="RefSeq" id="WP_282354670.1">
    <property type="nucleotide sequence ID" value="NZ_JASBQV010000004.1"/>
</dbReference>
<dbReference type="Pfam" id="PF00589">
    <property type="entry name" value="Phage_integrase"/>
    <property type="match status" value="1"/>
</dbReference>
<dbReference type="Pfam" id="PF02899">
    <property type="entry name" value="Phage_int_SAM_1"/>
    <property type="match status" value="1"/>
</dbReference>
<dbReference type="PANTHER" id="PTHR30349:SF64">
    <property type="entry name" value="PROPHAGE INTEGRASE INTD-RELATED"/>
    <property type="match status" value="1"/>
</dbReference>
<keyword evidence="7" id="KW-1185">Reference proteome</keyword>
<keyword evidence="4" id="KW-0233">DNA recombination</keyword>
<dbReference type="InterPro" id="IPR004107">
    <property type="entry name" value="Integrase_SAM-like_N"/>
</dbReference>
<reference evidence="6 7" key="1">
    <citation type="submission" date="2023-04" db="EMBL/GenBank/DDBJ databases">
        <title>Antarctic isolates genomes.</title>
        <authorList>
            <person name="Dimov S.G."/>
        </authorList>
    </citation>
    <scope>NUCLEOTIDE SEQUENCE [LARGE SCALE GENOMIC DNA]</scope>
    <source>
        <strain evidence="6 7">AL19</strain>
    </source>
</reference>
<name>A0ABT6QZN2_9BACL</name>
<dbReference type="SUPFAM" id="SSF56349">
    <property type="entry name" value="DNA breaking-rejoining enzymes"/>
    <property type="match status" value="1"/>
</dbReference>
<evidence type="ECO:0000256" key="3">
    <source>
        <dbReference type="ARBA" id="ARBA00023125"/>
    </source>
</evidence>
<evidence type="ECO:0000313" key="6">
    <source>
        <dbReference type="EMBL" id="MDI3234155.1"/>
    </source>
</evidence>
<sequence length="272" mass="31771">MNIYKQPNGRWKVRMSLGFDETGKRIQLSFSSERKKEVEFWVADQLRKKRDGSIRKVINTRRMNDLFTVWLEDHVRLSKAETTYHSYLNIVKGIPAWFKALQSKEVNPAHAQRLLVEWDKKGLKASTINSRRAIMVGLFSWAKRMEFTDQLLNPFSQVAKLNEGVKDMKTLTANELSEYLSVVKTVMTTGNYAAVMLISYTGMRAREATPLRWSDIDFERKRIMVMRTAIETTGGYSFSQTKGKKVRVITIPDIVIEQLHRIRRKQKYDQVR</sequence>
<dbReference type="Gene3D" id="1.10.150.130">
    <property type="match status" value="1"/>
</dbReference>
<dbReference type="EMBL" id="JASBQV010000004">
    <property type="protein sequence ID" value="MDI3234155.1"/>
    <property type="molecule type" value="Genomic_DNA"/>
</dbReference>
<comment type="caution">
    <text evidence="6">The sequence shown here is derived from an EMBL/GenBank/DDBJ whole genome shotgun (WGS) entry which is preliminary data.</text>
</comment>
<dbReference type="PANTHER" id="PTHR30349">
    <property type="entry name" value="PHAGE INTEGRASE-RELATED"/>
    <property type="match status" value="1"/>
</dbReference>
<dbReference type="InterPro" id="IPR010998">
    <property type="entry name" value="Integrase_recombinase_N"/>
</dbReference>
<feature type="domain" description="Tyr recombinase" evidence="5">
    <location>
        <begin position="166"/>
        <end position="272"/>
    </location>
</feature>
<protein>
    <submittedName>
        <fullName evidence="6">Site-specific integrase</fullName>
    </submittedName>
</protein>
<dbReference type="Gene3D" id="1.10.443.10">
    <property type="entry name" value="Intergrase catalytic core"/>
    <property type="match status" value="1"/>
</dbReference>
<evidence type="ECO:0000313" key="7">
    <source>
        <dbReference type="Proteomes" id="UP001243286"/>
    </source>
</evidence>
<organism evidence="6 7">
    <name type="scientific">Exiguobacterium antarcticum</name>
    <dbReference type="NCBI Taxonomy" id="132920"/>
    <lineage>
        <taxon>Bacteria</taxon>
        <taxon>Bacillati</taxon>
        <taxon>Bacillota</taxon>
        <taxon>Bacilli</taxon>
        <taxon>Bacillales</taxon>
        <taxon>Bacillales Family XII. Incertae Sedis</taxon>
        <taxon>Exiguobacterium</taxon>
    </lineage>
</organism>
<accession>A0ABT6QZN2</accession>
<dbReference type="PROSITE" id="PS51898">
    <property type="entry name" value="TYR_RECOMBINASE"/>
    <property type="match status" value="1"/>
</dbReference>
<evidence type="ECO:0000256" key="4">
    <source>
        <dbReference type="ARBA" id="ARBA00023172"/>
    </source>
</evidence>
<evidence type="ECO:0000259" key="5">
    <source>
        <dbReference type="PROSITE" id="PS51898"/>
    </source>
</evidence>
<dbReference type="InterPro" id="IPR050090">
    <property type="entry name" value="Tyrosine_recombinase_XerCD"/>
</dbReference>
<comment type="similarity">
    <text evidence="1">Belongs to the 'phage' integrase family.</text>
</comment>
<gene>
    <name evidence="6" type="ORF">QK289_03975</name>
</gene>
<dbReference type="InterPro" id="IPR002104">
    <property type="entry name" value="Integrase_catalytic"/>
</dbReference>
<dbReference type="Proteomes" id="UP001243286">
    <property type="component" value="Unassembled WGS sequence"/>
</dbReference>
<dbReference type="InterPro" id="IPR013762">
    <property type="entry name" value="Integrase-like_cat_sf"/>
</dbReference>